<feature type="domain" description="EamA" evidence="7">
    <location>
        <begin position="6"/>
        <end position="135"/>
    </location>
</feature>
<protein>
    <submittedName>
        <fullName evidence="8">EamA family transporter</fullName>
    </submittedName>
</protein>
<keyword evidence="9" id="KW-1185">Reference proteome</keyword>
<dbReference type="InterPro" id="IPR037185">
    <property type="entry name" value="EmrE-like"/>
</dbReference>
<sequence length="294" mass="31766">MKPIKYMSLILITTFLMGIAYPLGKIGMSYAPPFLLMGIRYVLAGGLLALLVIGRPLPRGGKQWGQVALIGLFQSAGVMGCVYYSMHWITSSESVIISSSSPLIVILLGTLFSGVVYRFRQWMGVVIGCIGVAIAFGLHLRIEPGTWFSLAGAVFFAVAAFLVGKWGGGFDKLVLAAYQMLIGGVVLLILSSLTEPVSFMVNSTSITVMLLLALLCSIVQFSIWFYLLTNTDPAKTSSFLFLVPIFGVLCSWLLLGEHIAWYVYAGGVLVCVGIYLVNKQVQPAAFRKASGRPA</sequence>
<dbReference type="SUPFAM" id="SSF103481">
    <property type="entry name" value="Multidrug resistance efflux transporter EmrE"/>
    <property type="match status" value="2"/>
</dbReference>
<feature type="domain" description="EamA" evidence="7">
    <location>
        <begin position="148"/>
        <end position="278"/>
    </location>
</feature>
<dbReference type="RefSeq" id="WP_341418934.1">
    <property type="nucleotide sequence ID" value="NZ_JBBPCC010000024.1"/>
</dbReference>
<dbReference type="Proteomes" id="UP001469365">
    <property type="component" value="Unassembled WGS sequence"/>
</dbReference>
<evidence type="ECO:0000313" key="9">
    <source>
        <dbReference type="Proteomes" id="UP001469365"/>
    </source>
</evidence>
<evidence type="ECO:0000256" key="5">
    <source>
        <dbReference type="ARBA" id="ARBA00023136"/>
    </source>
</evidence>
<accession>A0ABU9DUH9</accession>
<dbReference type="PANTHER" id="PTHR32322">
    <property type="entry name" value="INNER MEMBRANE TRANSPORTER"/>
    <property type="match status" value="1"/>
</dbReference>
<feature type="transmembrane region" description="Helical" evidence="6">
    <location>
        <begin position="30"/>
        <end position="54"/>
    </location>
</feature>
<feature type="transmembrane region" description="Helical" evidence="6">
    <location>
        <begin position="66"/>
        <end position="89"/>
    </location>
</feature>
<keyword evidence="3 6" id="KW-0812">Transmembrane</keyword>
<keyword evidence="5 6" id="KW-0472">Membrane</keyword>
<organism evidence="8 9">
    <name type="scientific">Paenibacillus filicis</name>
    <dbReference type="NCBI Taxonomy" id="669464"/>
    <lineage>
        <taxon>Bacteria</taxon>
        <taxon>Bacillati</taxon>
        <taxon>Bacillota</taxon>
        <taxon>Bacilli</taxon>
        <taxon>Bacillales</taxon>
        <taxon>Paenibacillaceae</taxon>
        <taxon>Paenibacillus</taxon>
    </lineage>
</organism>
<comment type="subcellular location">
    <subcellularLocation>
        <location evidence="1">Endomembrane system</location>
        <topology evidence="1">Multi-pass membrane protein</topology>
    </subcellularLocation>
</comment>
<gene>
    <name evidence="8" type="ORF">WMW72_28235</name>
</gene>
<feature type="transmembrane region" description="Helical" evidence="6">
    <location>
        <begin position="239"/>
        <end position="255"/>
    </location>
</feature>
<proteinExistence type="inferred from homology"/>
<evidence type="ECO:0000259" key="7">
    <source>
        <dbReference type="Pfam" id="PF00892"/>
    </source>
</evidence>
<comment type="caution">
    <text evidence="8">The sequence shown here is derived from an EMBL/GenBank/DDBJ whole genome shotgun (WGS) entry which is preliminary data.</text>
</comment>
<evidence type="ECO:0000256" key="4">
    <source>
        <dbReference type="ARBA" id="ARBA00022989"/>
    </source>
</evidence>
<reference evidence="8 9" key="1">
    <citation type="submission" date="2024-04" db="EMBL/GenBank/DDBJ databases">
        <title>draft genome sequnece of Paenibacillus filicis.</title>
        <authorList>
            <person name="Kim D.-U."/>
        </authorList>
    </citation>
    <scope>NUCLEOTIDE SEQUENCE [LARGE SCALE GENOMIC DNA]</scope>
    <source>
        <strain evidence="8 9">KACC14197</strain>
    </source>
</reference>
<feature type="transmembrane region" description="Helical" evidence="6">
    <location>
        <begin position="175"/>
        <end position="194"/>
    </location>
</feature>
<evidence type="ECO:0000256" key="2">
    <source>
        <dbReference type="ARBA" id="ARBA00007362"/>
    </source>
</evidence>
<feature type="transmembrane region" description="Helical" evidence="6">
    <location>
        <begin position="261"/>
        <end position="278"/>
    </location>
</feature>
<feature type="transmembrane region" description="Helical" evidence="6">
    <location>
        <begin position="95"/>
        <end position="115"/>
    </location>
</feature>
<feature type="transmembrane region" description="Helical" evidence="6">
    <location>
        <begin position="146"/>
        <end position="163"/>
    </location>
</feature>
<comment type="similarity">
    <text evidence="2">Belongs to the EamA transporter family.</text>
</comment>
<dbReference type="InterPro" id="IPR000620">
    <property type="entry name" value="EamA_dom"/>
</dbReference>
<evidence type="ECO:0000256" key="1">
    <source>
        <dbReference type="ARBA" id="ARBA00004127"/>
    </source>
</evidence>
<dbReference type="PANTHER" id="PTHR32322:SF2">
    <property type="entry name" value="EAMA DOMAIN-CONTAINING PROTEIN"/>
    <property type="match status" value="1"/>
</dbReference>
<dbReference type="Pfam" id="PF00892">
    <property type="entry name" value="EamA"/>
    <property type="match status" value="2"/>
</dbReference>
<name>A0ABU9DUH9_9BACL</name>
<evidence type="ECO:0000313" key="8">
    <source>
        <dbReference type="EMBL" id="MEK8131802.1"/>
    </source>
</evidence>
<keyword evidence="4 6" id="KW-1133">Transmembrane helix</keyword>
<evidence type="ECO:0000256" key="6">
    <source>
        <dbReference type="SAM" id="Phobius"/>
    </source>
</evidence>
<dbReference type="EMBL" id="JBBPCC010000024">
    <property type="protein sequence ID" value="MEK8131802.1"/>
    <property type="molecule type" value="Genomic_DNA"/>
</dbReference>
<feature type="transmembrane region" description="Helical" evidence="6">
    <location>
        <begin position="206"/>
        <end position="227"/>
    </location>
</feature>
<feature type="transmembrane region" description="Helical" evidence="6">
    <location>
        <begin position="122"/>
        <end position="140"/>
    </location>
</feature>
<evidence type="ECO:0000256" key="3">
    <source>
        <dbReference type="ARBA" id="ARBA00022692"/>
    </source>
</evidence>
<dbReference type="InterPro" id="IPR050638">
    <property type="entry name" value="AA-Vitamin_Transporters"/>
</dbReference>